<dbReference type="PATRIC" id="fig|66876.3.peg.1694"/>
<dbReference type="InterPro" id="IPR006121">
    <property type="entry name" value="HMA_dom"/>
</dbReference>
<dbReference type="Gene3D" id="3.30.70.100">
    <property type="match status" value="1"/>
</dbReference>
<keyword evidence="3" id="KW-1185">Reference proteome</keyword>
<feature type="domain" description="HMA" evidence="1">
    <location>
        <begin position="1"/>
        <end position="59"/>
    </location>
</feature>
<name>A0A0N1JZ74_9ACTN</name>
<gene>
    <name evidence="2" type="ORF">ADL29_07730</name>
</gene>
<accession>A0A0N1JZ74</accession>
<evidence type="ECO:0000313" key="2">
    <source>
        <dbReference type="EMBL" id="KPC65333.1"/>
    </source>
</evidence>
<dbReference type="CDD" id="cd00371">
    <property type="entry name" value="HMA"/>
    <property type="match status" value="1"/>
</dbReference>
<dbReference type="AlphaFoldDB" id="A0A0N1JZ74"/>
<evidence type="ECO:0000259" key="1">
    <source>
        <dbReference type="PROSITE" id="PS50846"/>
    </source>
</evidence>
<proteinExistence type="predicted"/>
<dbReference type="SUPFAM" id="SSF55008">
    <property type="entry name" value="HMA, heavy metal-associated domain"/>
    <property type="match status" value="1"/>
</dbReference>
<dbReference type="Pfam" id="PF00403">
    <property type="entry name" value="HMA"/>
    <property type="match status" value="1"/>
</dbReference>
<comment type="caution">
    <text evidence="2">The sequence shown here is derived from an EMBL/GenBank/DDBJ whole genome shotgun (WGS) entry which is preliminary data.</text>
</comment>
<dbReference type="EMBL" id="LGKG01000046">
    <property type="protein sequence ID" value="KPC65333.1"/>
    <property type="molecule type" value="Genomic_DNA"/>
</dbReference>
<evidence type="ECO:0000313" key="3">
    <source>
        <dbReference type="Proteomes" id="UP000037982"/>
    </source>
</evidence>
<protein>
    <recommendedName>
        <fullName evidence="1">HMA domain-containing protein</fullName>
    </recommendedName>
</protein>
<dbReference type="Proteomes" id="UP000037982">
    <property type="component" value="Unassembled WGS sequence"/>
</dbReference>
<dbReference type="GO" id="GO:0046872">
    <property type="term" value="F:metal ion binding"/>
    <property type="evidence" value="ECO:0007669"/>
    <property type="project" value="InterPro"/>
</dbReference>
<sequence>MHCNSCGLLIDDELEELAGVRSATTDVRAGRSVVRLEEGADVDPAVLVAAVEAAGDYTARTAG</sequence>
<reference evidence="3" key="1">
    <citation type="submission" date="2015-07" db="EMBL/GenBank/DDBJ databases">
        <authorList>
            <person name="Ju K.-S."/>
            <person name="Doroghazi J.R."/>
            <person name="Metcalf W.W."/>
        </authorList>
    </citation>
    <scope>NUCLEOTIDE SEQUENCE [LARGE SCALE GENOMIC DNA]</scope>
    <source>
        <strain evidence="3">NRRL ISP-5002</strain>
    </source>
</reference>
<dbReference type="PROSITE" id="PS50846">
    <property type="entry name" value="HMA_2"/>
    <property type="match status" value="1"/>
</dbReference>
<dbReference type="InterPro" id="IPR036163">
    <property type="entry name" value="HMA_dom_sf"/>
</dbReference>
<organism evidence="2 3">
    <name type="scientific">Streptomyces chattanoogensis</name>
    <dbReference type="NCBI Taxonomy" id="66876"/>
    <lineage>
        <taxon>Bacteria</taxon>
        <taxon>Bacillati</taxon>
        <taxon>Actinomycetota</taxon>
        <taxon>Actinomycetes</taxon>
        <taxon>Kitasatosporales</taxon>
        <taxon>Streptomycetaceae</taxon>
        <taxon>Streptomyces</taxon>
    </lineage>
</organism>